<reference evidence="1 2" key="1">
    <citation type="submission" date="2011-06" db="EMBL/GenBank/DDBJ databases">
        <authorList>
            <person name="Bador J."/>
            <person name="Amoureux L."/>
            <person name="Neuwirth C."/>
        </authorList>
    </citation>
    <scope>NUCLEOTIDE SEQUENCE [LARGE SCALE GENOMIC DNA]</scope>
    <source>
        <strain evidence="1 2">AXX-A</strain>
    </source>
</reference>
<dbReference type="PATRIC" id="fig|1003200.3.peg.394"/>
<protein>
    <submittedName>
        <fullName evidence="1">Uncharacterized protein</fullName>
    </submittedName>
</protein>
<comment type="caution">
    <text evidence="1">The sequence shown here is derived from an EMBL/GenBank/DDBJ whole genome shotgun (WGS) entry which is preliminary data.</text>
</comment>
<dbReference type="Proteomes" id="UP000004853">
    <property type="component" value="Unassembled WGS sequence"/>
</dbReference>
<evidence type="ECO:0000313" key="1">
    <source>
        <dbReference type="EMBL" id="EGP48181.1"/>
    </source>
</evidence>
<dbReference type="EMBL" id="AFRQ01000016">
    <property type="protein sequence ID" value="EGP48181.1"/>
    <property type="molecule type" value="Genomic_DNA"/>
</dbReference>
<organism evidence="1 2">
    <name type="scientific">Achromobacter insuavis AXX-A</name>
    <dbReference type="NCBI Taxonomy" id="1003200"/>
    <lineage>
        <taxon>Bacteria</taxon>
        <taxon>Pseudomonadati</taxon>
        <taxon>Pseudomonadota</taxon>
        <taxon>Betaproteobacteria</taxon>
        <taxon>Burkholderiales</taxon>
        <taxon>Alcaligenaceae</taxon>
        <taxon>Achromobacter</taxon>
    </lineage>
</organism>
<dbReference type="eggNOG" id="ENOG5032T97">
    <property type="taxonomic scope" value="Bacteria"/>
</dbReference>
<name>F7SUS1_9BURK</name>
<dbReference type="InterPro" id="IPR046155">
    <property type="entry name" value="DUF6157"/>
</dbReference>
<dbReference type="Pfam" id="PF19654">
    <property type="entry name" value="DUF6157"/>
    <property type="match status" value="1"/>
</dbReference>
<dbReference type="RefSeq" id="WP_006390465.1">
    <property type="nucleotide sequence ID" value="NZ_GL982453.1"/>
</dbReference>
<evidence type="ECO:0000313" key="2">
    <source>
        <dbReference type="Proteomes" id="UP000004853"/>
    </source>
</evidence>
<accession>F7SUS1</accession>
<dbReference type="OrthoDB" id="2361182at2"/>
<dbReference type="HOGENOM" id="CLU_1822586_0_0_4"/>
<gene>
    <name evidence="1" type="ORF">AXXA_02053</name>
</gene>
<dbReference type="AlphaFoldDB" id="F7SUS1"/>
<sequence length="133" mass="14626">MTTNYTEAFITVSPDSTATAGTTPTKAGSIAQIQHELLTRQPYHYTSDDLLFEVHAIRQRIAAKDRKPAREAFFAKPQACLRASPLVKQFGWGLHHDADAKVAAYGVGSEAYREFSARADLKIVAGMRSKRAS</sequence>
<proteinExistence type="predicted"/>